<dbReference type="GO" id="GO:0004092">
    <property type="term" value="F:carnitine O-acetyltransferase activity"/>
    <property type="evidence" value="ECO:0007669"/>
    <property type="project" value="TreeGrafter"/>
</dbReference>
<dbReference type="Gene3D" id="3.30.559.10">
    <property type="entry name" value="Chloramphenicol acetyltransferase-like domain"/>
    <property type="match status" value="1"/>
</dbReference>
<dbReference type="AlphaFoldDB" id="A0A507CF05"/>
<dbReference type="STRING" id="286115.A0A507CF05"/>
<keyword evidence="2" id="KW-0808">Transferase</keyword>
<feature type="domain" description="Choline/carnitine acyltransferase" evidence="4">
    <location>
        <begin position="1"/>
        <end position="96"/>
    </location>
</feature>
<keyword evidence="3" id="KW-0012">Acyltransferase</keyword>
<dbReference type="GO" id="GO:0005739">
    <property type="term" value="C:mitochondrion"/>
    <property type="evidence" value="ECO:0007669"/>
    <property type="project" value="TreeGrafter"/>
</dbReference>
<keyword evidence="6" id="KW-1185">Reference proteome</keyword>
<accession>A0A507CF05</accession>
<dbReference type="SUPFAM" id="SSF52777">
    <property type="entry name" value="CoA-dependent acyltransferases"/>
    <property type="match status" value="2"/>
</dbReference>
<dbReference type="EMBL" id="QEAN01000408">
    <property type="protein sequence ID" value="TPX37938.1"/>
    <property type="molecule type" value="Genomic_DNA"/>
</dbReference>
<sequence>MMDGTPTNKMTEWVVDNLVKGRIDHGSSTSSATLPSPQQLQWQISPSVAFHIRATEWAFEDLVSRHDLSVLEFGDFGKDAIKKMGLSPDAFVQMAL</sequence>
<reference evidence="5 6" key="1">
    <citation type="journal article" date="2019" name="Sci. Rep.">
        <title>Comparative genomics of chytrid fungi reveal insights into the obligate biotrophic and pathogenic lifestyle of Synchytrium endobioticum.</title>
        <authorList>
            <person name="van de Vossenberg B.T.L.H."/>
            <person name="Warris S."/>
            <person name="Nguyen H.D.T."/>
            <person name="van Gent-Pelzer M.P.E."/>
            <person name="Joly D.L."/>
            <person name="van de Geest H.C."/>
            <person name="Bonants P.J.M."/>
            <person name="Smith D.S."/>
            <person name="Levesque C.A."/>
            <person name="van der Lee T.A.J."/>
        </authorList>
    </citation>
    <scope>NUCLEOTIDE SEQUENCE [LARGE SCALE GENOMIC DNA]</scope>
    <source>
        <strain evidence="5 6">MB42</strain>
    </source>
</reference>
<dbReference type="InterPro" id="IPR000542">
    <property type="entry name" value="Carn_acyl_trans"/>
</dbReference>
<dbReference type="Proteomes" id="UP000317494">
    <property type="component" value="Unassembled WGS sequence"/>
</dbReference>
<name>A0A507CF05_9FUNG</name>
<evidence type="ECO:0000313" key="6">
    <source>
        <dbReference type="Proteomes" id="UP000317494"/>
    </source>
</evidence>
<dbReference type="InterPro" id="IPR042231">
    <property type="entry name" value="Cho/carn_acyl_trans_2"/>
</dbReference>
<dbReference type="InterPro" id="IPR039551">
    <property type="entry name" value="Cho/carn_acyl_trans"/>
</dbReference>
<dbReference type="GO" id="GO:0009437">
    <property type="term" value="P:carnitine metabolic process"/>
    <property type="evidence" value="ECO:0007669"/>
    <property type="project" value="TreeGrafter"/>
</dbReference>
<dbReference type="Pfam" id="PF00755">
    <property type="entry name" value="Carn_acyltransf"/>
    <property type="match status" value="1"/>
</dbReference>
<dbReference type="VEuPathDB" id="FungiDB:SeMB42_g06790"/>
<evidence type="ECO:0000256" key="3">
    <source>
        <dbReference type="ARBA" id="ARBA00023315"/>
    </source>
</evidence>
<dbReference type="GO" id="GO:0005777">
    <property type="term" value="C:peroxisome"/>
    <property type="evidence" value="ECO:0007669"/>
    <property type="project" value="TreeGrafter"/>
</dbReference>
<evidence type="ECO:0000256" key="1">
    <source>
        <dbReference type="ARBA" id="ARBA00005232"/>
    </source>
</evidence>
<evidence type="ECO:0000313" key="5">
    <source>
        <dbReference type="EMBL" id="TPX37938.1"/>
    </source>
</evidence>
<organism evidence="5 6">
    <name type="scientific">Synchytrium endobioticum</name>
    <dbReference type="NCBI Taxonomy" id="286115"/>
    <lineage>
        <taxon>Eukaryota</taxon>
        <taxon>Fungi</taxon>
        <taxon>Fungi incertae sedis</taxon>
        <taxon>Chytridiomycota</taxon>
        <taxon>Chytridiomycota incertae sedis</taxon>
        <taxon>Chytridiomycetes</taxon>
        <taxon>Synchytriales</taxon>
        <taxon>Synchytriaceae</taxon>
        <taxon>Synchytrium</taxon>
    </lineage>
</organism>
<protein>
    <recommendedName>
        <fullName evidence="4">Choline/carnitine acyltransferase domain-containing protein</fullName>
    </recommendedName>
</protein>
<comment type="similarity">
    <text evidence="1">Belongs to the carnitine/choline acetyltransferase family.</text>
</comment>
<dbReference type="InterPro" id="IPR023213">
    <property type="entry name" value="CAT-like_dom_sf"/>
</dbReference>
<dbReference type="PANTHER" id="PTHR22589">
    <property type="entry name" value="CARNITINE O-ACYLTRANSFERASE"/>
    <property type="match status" value="1"/>
</dbReference>
<evidence type="ECO:0000256" key="2">
    <source>
        <dbReference type="ARBA" id="ARBA00022679"/>
    </source>
</evidence>
<proteinExistence type="inferred from homology"/>
<gene>
    <name evidence="5" type="ORF">SeMB42_g06790</name>
</gene>
<dbReference type="PANTHER" id="PTHR22589:SF103">
    <property type="entry name" value="CARNITINE O-ACETYL-TRANSFERASE, ISOFORM A-RELATED"/>
    <property type="match status" value="1"/>
</dbReference>
<comment type="caution">
    <text evidence="5">The sequence shown here is derived from an EMBL/GenBank/DDBJ whole genome shotgun (WGS) entry which is preliminary data.</text>
</comment>
<evidence type="ECO:0000259" key="4">
    <source>
        <dbReference type="Pfam" id="PF00755"/>
    </source>
</evidence>
<dbReference type="Gene3D" id="3.30.559.70">
    <property type="entry name" value="Choline/Carnitine o-acyltransferase, domain 2"/>
    <property type="match status" value="1"/>
</dbReference>